<keyword evidence="3" id="KW-0274">FAD</keyword>
<gene>
    <name evidence="7" type="ORF">ABDJ38_01025</name>
</gene>
<dbReference type="InterPro" id="IPR050493">
    <property type="entry name" value="FAD-dep_Monooxygenase_BioMet"/>
</dbReference>
<keyword evidence="4" id="KW-0560">Oxidoreductase</keyword>
<evidence type="ECO:0000256" key="5">
    <source>
        <dbReference type="ARBA" id="ARBA00023033"/>
    </source>
</evidence>
<protein>
    <submittedName>
        <fullName evidence="7">NAD(P)/FAD-dependent oxidoreductase</fullName>
    </submittedName>
</protein>
<dbReference type="Gene3D" id="3.50.50.60">
    <property type="entry name" value="FAD/NAD(P)-binding domain"/>
    <property type="match status" value="1"/>
</dbReference>
<dbReference type="PRINTS" id="PR00420">
    <property type="entry name" value="RNGMNOXGNASE"/>
</dbReference>
<dbReference type="PANTHER" id="PTHR13789:SF318">
    <property type="entry name" value="GERANYLGERANYL DIPHOSPHATE REDUCTASE"/>
    <property type="match status" value="1"/>
</dbReference>
<dbReference type="InterPro" id="IPR036188">
    <property type="entry name" value="FAD/NAD-bd_sf"/>
</dbReference>
<evidence type="ECO:0000313" key="7">
    <source>
        <dbReference type="EMBL" id="MEN7535754.1"/>
    </source>
</evidence>
<comment type="caution">
    <text evidence="7">The sequence shown here is derived from an EMBL/GenBank/DDBJ whole genome shotgun (WGS) entry which is preliminary data.</text>
</comment>
<sequence length="413" mass="44175">MQPLSIAIAGCGISGLASALLLSRAGHRVCLYERFAAPQPVGSGLMIQPTGMAVLAELGLAESMTAKGAPVTGLLGLNREGEPVLEAAYSDLPRASVFGLGIHRADLFGILYEAVLAERIPIETGFAVSQFAEEAGGAVLIDEQGRRSASRDLVVDALGLRSPLVPPVNALLPFGALWANVELPKGAPFCGDLLEQRYERALRMVGVLPVGVGRAAFFWSLTADEYAAWQAGGMARWWDEVEQLWPQCCAFRQQLREADQLVFARYAHRTSRQSPSERLVHLGDAWHAASPQLGQGANMALLDAYALVLALKAQDLAASKARFLALRQWHVRLYQALTWAFTPPFQSAAAWPAILRDLLLAPASRVGPGPRMKAHLVAGLAGDPLTRLGLAMPDYLVLAASSTASRASAVDQS</sequence>
<dbReference type="InterPro" id="IPR002938">
    <property type="entry name" value="FAD-bd"/>
</dbReference>
<keyword evidence="8" id="KW-1185">Reference proteome</keyword>
<keyword evidence="5" id="KW-0503">Monooxygenase</keyword>
<accession>A0ABV0CSA2</accession>
<dbReference type="Gene3D" id="3.30.9.30">
    <property type="match status" value="1"/>
</dbReference>
<dbReference type="SUPFAM" id="SSF51905">
    <property type="entry name" value="FAD/NAD(P)-binding domain"/>
    <property type="match status" value="1"/>
</dbReference>
<keyword evidence="2" id="KW-0285">Flavoprotein</keyword>
<dbReference type="PANTHER" id="PTHR13789">
    <property type="entry name" value="MONOOXYGENASE"/>
    <property type="match status" value="1"/>
</dbReference>
<dbReference type="EMBL" id="JBDLBR010000001">
    <property type="protein sequence ID" value="MEN7535754.1"/>
    <property type="molecule type" value="Genomic_DNA"/>
</dbReference>
<evidence type="ECO:0000256" key="3">
    <source>
        <dbReference type="ARBA" id="ARBA00022827"/>
    </source>
</evidence>
<reference evidence="7 8" key="1">
    <citation type="submission" date="2024-05" db="EMBL/GenBank/DDBJ databases">
        <authorList>
            <person name="Park S."/>
        </authorList>
    </citation>
    <scope>NUCLEOTIDE SEQUENCE [LARGE SCALE GENOMIC DNA]</scope>
    <source>
        <strain evidence="7 8">DGU5</strain>
    </source>
</reference>
<evidence type="ECO:0000313" key="8">
    <source>
        <dbReference type="Proteomes" id="UP001484535"/>
    </source>
</evidence>
<feature type="domain" description="FAD-binding" evidence="6">
    <location>
        <begin position="6"/>
        <end position="313"/>
    </location>
</feature>
<evidence type="ECO:0000259" key="6">
    <source>
        <dbReference type="Pfam" id="PF01494"/>
    </source>
</evidence>
<evidence type="ECO:0000256" key="1">
    <source>
        <dbReference type="ARBA" id="ARBA00001974"/>
    </source>
</evidence>
<name>A0ABV0CSA2_9SPHN</name>
<organism evidence="7 8">
    <name type="scientific">Aurantiacibacter flavus</name>
    <dbReference type="NCBI Taxonomy" id="3145232"/>
    <lineage>
        <taxon>Bacteria</taxon>
        <taxon>Pseudomonadati</taxon>
        <taxon>Pseudomonadota</taxon>
        <taxon>Alphaproteobacteria</taxon>
        <taxon>Sphingomonadales</taxon>
        <taxon>Erythrobacteraceae</taxon>
        <taxon>Aurantiacibacter</taxon>
    </lineage>
</organism>
<dbReference type="RefSeq" id="WP_346783214.1">
    <property type="nucleotide sequence ID" value="NZ_JBDLBR010000001.1"/>
</dbReference>
<comment type="cofactor">
    <cofactor evidence="1">
        <name>FAD</name>
        <dbReference type="ChEBI" id="CHEBI:57692"/>
    </cofactor>
</comment>
<proteinExistence type="predicted"/>
<dbReference type="Proteomes" id="UP001484535">
    <property type="component" value="Unassembled WGS sequence"/>
</dbReference>
<evidence type="ECO:0000256" key="4">
    <source>
        <dbReference type="ARBA" id="ARBA00023002"/>
    </source>
</evidence>
<dbReference type="Pfam" id="PF01494">
    <property type="entry name" value="FAD_binding_3"/>
    <property type="match status" value="1"/>
</dbReference>
<evidence type="ECO:0000256" key="2">
    <source>
        <dbReference type="ARBA" id="ARBA00022630"/>
    </source>
</evidence>